<feature type="non-terminal residue" evidence="3">
    <location>
        <position position="189"/>
    </location>
</feature>
<dbReference type="SUPFAM" id="SSF51735">
    <property type="entry name" value="NAD(P)-binding Rossmann-fold domains"/>
    <property type="match status" value="1"/>
</dbReference>
<dbReference type="InterPro" id="IPR013131">
    <property type="entry name" value="Mannitol_DH_N"/>
</dbReference>
<dbReference type="Gene3D" id="3.40.50.720">
    <property type="entry name" value="NAD(P)-binding Rossmann-like Domain"/>
    <property type="match status" value="1"/>
</dbReference>
<dbReference type="Pfam" id="PF01232">
    <property type="entry name" value="Mannitol_dh"/>
    <property type="match status" value="1"/>
</dbReference>
<protein>
    <recommendedName>
        <fullName evidence="2">Mannitol dehydrogenase N-terminal domain-containing protein</fullName>
    </recommendedName>
</protein>
<proteinExistence type="predicted"/>
<gene>
    <name evidence="3" type="ORF">METZ01_LOCUS422938</name>
</gene>
<dbReference type="InterPro" id="IPR036291">
    <property type="entry name" value="NAD(P)-bd_dom_sf"/>
</dbReference>
<dbReference type="EMBL" id="UINC01167522">
    <property type="protein sequence ID" value="SVD70084.1"/>
    <property type="molecule type" value="Genomic_DNA"/>
</dbReference>
<feature type="domain" description="Mannitol dehydrogenase N-terminal" evidence="2">
    <location>
        <begin position="4"/>
        <end position="102"/>
    </location>
</feature>
<evidence type="ECO:0000259" key="2">
    <source>
        <dbReference type="Pfam" id="PF01232"/>
    </source>
</evidence>
<name>A0A382XGV4_9ZZZZ</name>
<keyword evidence="1" id="KW-0560">Oxidoreductase</keyword>
<organism evidence="3">
    <name type="scientific">marine metagenome</name>
    <dbReference type="NCBI Taxonomy" id="408172"/>
    <lineage>
        <taxon>unclassified sequences</taxon>
        <taxon>metagenomes</taxon>
        <taxon>ecological metagenomes</taxon>
    </lineage>
</organism>
<evidence type="ECO:0000256" key="1">
    <source>
        <dbReference type="ARBA" id="ARBA00023002"/>
    </source>
</evidence>
<dbReference type="GO" id="GO:0016491">
    <property type="term" value="F:oxidoreductase activity"/>
    <property type="evidence" value="ECO:0007669"/>
    <property type="project" value="UniProtKB-KW"/>
</dbReference>
<dbReference type="AlphaFoldDB" id="A0A382XGV4"/>
<sequence>MEKKILVYGAGAIGRGFIPWIFPPSEFEINYVESDSKIRDLLNKQKKFLTFKTMNDRYEKLEVPIAYCYSPGKEVEIIENVDVVITAVGPRNALSLKESLINTDMPVICCENDSTIPESLRIATNNPNIVFGIPDVITSNTAPKELLKQDPLSIVTENGVCYIDNKVSEIGGNCHYVDTDELRKQWLAK</sequence>
<reference evidence="3" key="1">
    <citation type="submission" date="2018-05" db="EMBL/GenBank/DDBJ databases">
        <authorList>
            <person name="Lanie J.A."/>
            <person name="Ng W.-L."/>
            <person name="Kazmierczak K.M."/>
            <person name="Andrzejewski T.M."/>
            <person name="Davidsen T.M."/>
            <person name="Wayne K.J."/>
            <person name="Tettelin H."/>
            <person name="Glass J.I."/>
            <person name="Rusch D."/>
            <person name="Podicherti R."/>
            <person name="Tsui H.-C.T."/>
            <person name="Winkler M.E."/>
        </authorList>
    </citation>
    <scope>NUCLEOTIDE SEQUENCE</scope>
</reference>
<accession>A0A382XGV4</accession>
<evidence type="ECO:0000313" key="3">
    <source>
        <dbReference type="EMBL" id="SVD70084.1"/>
    </source>
</evidence>